<feature type="region of interest" description="Disordered" evidence="1">
    <location>
        <begin position="251"/>
        <end position="273"/>
    </location>
</feature>
<evidence type="ECO:0000256" key="1">
    <source>
        <dbReference type="SAM" id="MobiDB-lite"/>
    </source>
</evidence>
<reference evidence="2 3" key="1">
    <citation type="submission" date="2017-01" db="EMBL/GenBank/DDBJ databases">
        <title>Novel large sulfur bacteria in the metagenomes of groundwater-fed chemosynthetic microbial mats in the Lake Huron basin.</title>
        <authorList>
            <person name="Sharrar A.M."/>
            <person name="Flood B.E."/>
            <person name="Bailey J.V."/>
            <person name="Jones D.S."/>
            <person name="Biddanda B."/>
            <person name="Ruberg S.A."/>
            <person name="Marcus D.N."/>
            <person name="Dick G.J."/>
        </authorList>
    </citation>
    <scope>NUCLEOTIDE SEQUENCE [LARGE SCALE GENOMIC DNA]</scope>
    <source>
        <strain evidence="2">A8</strain>
    </source>
</reference>
<sequence>KEVNVNDADREILTNLVEKHLSKSGALYPPSPLTETDSFKQSPEQLAFVQREHQKRVDEYEAAKKSALGGENTVKYLTPRLSVADTVKAIQANVKQTGASSPEAITAVVFDAYAAMPNPAPLSDSILGRIAEKMAEKAIPTASPSVPFHQQSGATGIHNPVLGTEEEHYTMPLPPVDSVDYSRVPTTSRGLNSVDVHENQATRYTQATNQATETEKAEMLEKMAMLEQKLSDQKAEIEAQAERDLADRRRAEANAQAKLSEAEAARNRAEQERVLAEKTRIEKAEAEARTRESEIRTRAAEAAEQAARVLAAAEAAAAEKAERGTLTDEQIELATAVIKTAIVEGHIQKVGTPQTSPIMKAAGLPSGTPVLKALHKFACKALEAEGLVIQNSNKANGQPLYLIA</sequence>
<organism evidence="2 3">
    <name type="scientific">Thiothrix lacustris</name>
    <dbReference type="NCBI Taxonomy" id="525917"/>
    <lineage>
        <taxon>Bacteria</taxon>
        <taxon>Pseudomonadati</taxon>
        <taxon>Pseudomonadota</taxon>
        <taxon>Gammaproteobacteria</taxon>
        <taxon>Thiotrichales</taxon>
        <taxon>Thiotrichaceae</taxon>
        <taxon>Thiothrix</taxon>
    </lineage>
</organism>
<gene>
    <name evidence="2" type="ORF">BWK73_38800</name>
</gene>
<dbReference type="EMBL" id="MTEJ01000389">
    <property type="protein sequence ID" value="OQX03655.1"/>
    <property type="molecule type" value="Genomic_DNA"/>
</dbReference>
<protein>
    <submittedName>
        <fullName evidence="2">Uncharacterized protein</fullName>
    </submittedName>
</protein>
<name>A0A1Y1QEP7_9GAMM</name>
<comment type="caution">
    <text evidence="2">The sequence shown here is derived from an EMBL/GenBank/DDBJ whole genome shotgun (WGS) entry which is preliminary data.</text>
</comment>
<dbReference type="AlphaFoldDB" id="A0A1Y1QEP7"/>
<evidence type="ECO:0000313" key="2">
    <source>
        <dbReference type="EMBL" id="OQX03655.1"/>
    </source>
</evidence>
<dbReference type="Proteomes" id="UP000192491">
    <property type="component" value="Unassembled WGS sequence"/>
</dbReference>
<feature type="compositionally biased region" description="Basic and acidic residues" evidence="1">
    <location>
        <begin position="260"/>
        <end position="273"/>
    </location>
</feature>
<proteinExistence type="predicted"/>
<evidence type="ECO:0000313" key="3">
    <source>
        <dbReference type="Proteomes" id="UP000192491"/>
    </source>
</evidence>
<feature type="non-terminal residue" evidence="2">
    <location>
        <position position="1"/>
    </location>
</feature>
<accession>A0A1Y1QEP7</accession>